<dbReference type="KEGG" id="tga:TGAM_0839"/>
<dbReference type="Proteomes" id="UP000001488">
    <property type="component" value="Chromosome"/>
</dbReference>
<evidence type="ECO:0000313" key="1">
    <source>
        <dbReference type="EMBL" id="ACS33341.1"/>
    </source>
</evidence>
<dbReference type="STRING" id="593117.TGAM_0839"/>
<dbReference type="PaxDb" id="593117-TGAM_0839"/>
<dbReference type="EMBL" id="CP001398">
    <property type="protein sequence ID" value="ACS33341.1"/>
    <property type="molecule type" value="Genomic_DNA"/>
</dbReference>
<dbReference type="AlphaFoldDB" id="C5A529"/>
<organism evidence="1 2">
    <name type="scientific">Thermococcus gammatolerans (strain DSM 15229 / JCM 11827 / EJ3)</name>
    <dbReference type="NCBI Taxonomy" id="593117"/>
    <lineage>
        <taxon>Archaea</taxon>
        <taxon>Methanobacteriati</taxon>
        <taxon>Methanobacteriota</taxon>
        <taxon>Thermococci</taxon>
        <taxon>Thermococcales</taxon>
        <taxon>Thermococcaceae</taxon>
        <taxon>Thermococcus</taxon>
    </lineage>
</organism>
<dbReference type="eggNOG" id="arCOG07800">
    <property type="taxonomic scope" value="Archaea"/>
</dbReference>
<evidence type="ECO:0000313" key="2">
    <source>
        <dbReference type="Proteomes" id="UP000001488"/>
    </source>
</evidence>
<name>C5A529_THEGJ</name>
<dbReference type="HOGENOM" id="CLU_2243989_0_0_2"/>
<protein>
    <submittedName>
        <fullName evidence="1">Uncharacterized protein</fullName>
    </submittedName>
</protein>
<reference evidence="1 2" key="1">
    <citation type="journal article" date="2007" name="Genome Biol.">
        <title>Genome analysis and genome-wide proteomics of Thermococcus gammatolerans, the most radioresistant organism known amongst the Archaea.</title>
        <authorList>
            <person name="Zivanovic Y."/>
            <person name="Armengaud J."/>
            <person name="Lagorce A."/>
            <person name="Leplat C."/>
            <person name="Guerin P."/>
            <person name="Dutertre M."/>
            <person name="Anthouard V."/>
            <person name="Forterre P."/>
            <person name="Wincker P."/>
            <person name="Confalonieri F."/>
        </authorList>
    </citation>
    <scope>NUCLEOTIDE SEQUENCE [LARGE SCALE GENOMIC DNA]</scope>
    <source>
        <strain evidence="2">DSM 15229 / JCM 11827 / EJ3</strain>
    </source>
</reference>
<proteinExistence type="predicted"/>
<sequence>MSKKKEVVEMPFGVPGWKWKVGRFGYVMGNEPSYEEIKAKAKALLEKATKGPAWHCRCGTFHVPLLVDGEIVGELWEDVEPRELEVGAYWHGKWGTKVQLVKDGRVVGLLWLA</sequence>
<accession>C5A529</accession>
<gene>
    <name evidence="1" type="ordered locus">TGAM_0839</name>
</gene>
<keyword evidence="2" id="KW-1185">Reference proteome</keyword>
<dbReference type="PATRIC" id="fig|593117.10.peg.836"/>